<dbReference type="RefSeq" id="WP_097173717.1">
    <property type="nucleotide sequence ID" value="NZ_JAJGNR010000001.1"/>
</dbReference>
<dbReference type="InterPro" id="IPR000620">
    <property type="entry name" value="EamA_dom"/>
</dbReference>
<feature type="signal peptide" evidence="7">
    <location>
        <begin position="1"/>
        <end position="25"/>
    </location>
</feature>
<keyword evidence="5 6" id="KW-0472">Membrane</keyword>
<sequence>MSRTLANTLLLLTALIWGSAFVAQATAMEHVGPLTFTGIRFLMAALAVLPFAIAETRLRRDRPLDLRTAGAFTALGLVFFAAISLQQIGLLTTTVTNAGFLTGIYVVLTPLVALLAFREIPHPVVWPASLVTLGGIYLLGGGALSALTIGDLLMLVCAVFCALHVGMIGSVVRHCARPLLLSVWQFAVVGTAAIIPGLLLEPVSMNAVLAAGPELLYTGLVSGGLAFTLQAIGQRWTRAADAAILLSSEALFAALFGALLLGERLGPAGLFGCALIFASILAVQLVPMLVRRPQESVAAPAIVPPVPAEAEPASPA</sequence>
<dbReference type="AlphaFoldDB" id="A0A285R753"/>
<feature type="transmembrane region" description="Helical" evidence="6">
    <location>
        <begin position="98"/>
        <end position="117"/>
    </location>
</feature>
<dbReference type="InterPro" id="IPR037185">
    <property type="entry name" value="EmrE-like"/>
</dbReference>
<keyword evidence="7" id="KW-0732">Signal</keyword>
<feature type="transmembrane region" description="Helical" evidence="6">
    <location>
        <begin position="37"/>
        <end position="54"/>
    </location>
</feature>
<organism evidence="9 10">
    <name type="scientific">Stappia indica</name>
    <dbReference type="NCBI Taxonomy" id="538381"/>
    <lineage>
        <taxon>Bacteria</taxon>
        <taxon>Pseudomonadati</taxon>
        <taxon>Pseudomonadota</taxon>
        <taxon>Alphaproteobacteria</taxon>
        <taxon>Hyphomicrobiales</taxon>
        <taxon>Stappiaceae</taxon>
        <taxon>Stappia</taxon>
    </lineage>
</organism>
<feature type="transmembrane region" description="Helical" evidence="6">
    <location>
        <begin position="215"/>
        <end position="232"/>
    </location>
</feature>
<feature type="chain" id="PRO_5013171226" evidence="7">
    <location>
        <begin position="26"/>
        <end position="316"/>
    </location>
</feature>
<evidence type="ECO:0000256" key="6">
    <source>
        <dbReference type="SAM" id="Phobius"/>
    </source>
</evidence>
<keyword evidence="10" id="KW-1185">Reference proteome</keyword>
<feature type="transmembrane region" description="Helical" evidence="6">
    <location>
        <begin position="179"/>
        <end position="200"/>
    </location>
</feature>
<reference evidence="9 10" key="1">
    <citation type="submission" date="2017-08" db="EMBL/GenBank/DDBJ databases">
        <authorList>
            <person name="de Groot N.N."/>
        </authorList>
    </citation>
    <scope>NUCLEOTIDE SEQUENCE [LARGE SCALE GENOMIC DNA]</scope>
    <source>
        <strain evidence="9 10">USBA 352</strain>
    </source>
</reference>
<dbReference type="Proteomes" id="UP000219331">
    <property type="component" value="Unassembled WGS sequence"/>
</dbReference>
<evidence type="ECO:0000256" key="4">
    <source>
        <dbReference type="ARBA" id="ARBA00022989"/>
    </source>
</evidence>
<evidence type="ECO:0000313" key="10">
    <source>
        <dbReference type="Proteomes" id="UP000219331"/>
    </source>
</evidence>
<dbReference type="OrthoDB" id="9804865at2"/>
<proteinExistence type="predicted"/>
<feature type="transmembrane region" description="Helical" evidence="6">
    <location>
        <begin position="268"/>
        <end position="290"/>
    </location>
</feature>
<dbReference type="STRING" id="538381.GCA_001696535_01485"/>
<evidence type="ECO:0000256" key="3">
    <source>
        <dbReference type="ARBA" id="ARBA00022692"/>
    </source>
</evidence>
<name>A0A285R753_9HYPH</name>
<feature type="transmembrane region" description="Helical" evidence="6">
    <location>
        <begin position="124"/>
        <end position="146"/>
    </location>
</feature>
<evidence type="ECO:0000256" key="7">
    <source>
        <dbReference type="SAM" id="SignalP"/>
    </source>
</evidence>
<keyword evidence="3 6" id="KW-0812">Transmembrane</keyword>
<comment type="subcellular location">
    <subcellularLocation>
        <location evidence="1">Cell membrane</location>
        <topology evidence="1">Multi-pass membrane protein</topology>
    </subcellularLocation>
</comment>
<keyword evidence="4 6" id="KW-1133">Transmembrane helix</keyword>
<feature type="transmembrane region" description="Helical" evidence="6">
    <location>
        <begin position="152"/>
        <end position="172"/>
    </location>
</feature>
<feature type="transmembrane region" description="Helical" evidence="6">
    <location>
        <begin position="244"/>
        <end position="262"/>
    </location>
</feature>
<evidence type="ECO:0000256" key="1">
    <source>
        <dbReference type="ARBA" id="ARBA00004651"/>
    </source>
</evidence>
<feature type="domain" description="EamA" evidence="8">
    <location>
        <begin position="6"/>
        <end position="139"/>
    </location>
</feature>
<dbReference type="InterPro" id="IPR051258">
    <property type="entry name" value="Diverse_Substrate_Transporter"/>
</dbReference>
<feature type="domain" description="EamA" evidence="8">
    <location>
        <begin position="149"/>
        <end position="282"/>
    </location>
</feature>
<dbReference type="GO" id="GO:0005886">
    <property type="term" value="C:plasma membrane"/>
    <property type="evidence" value="ECO:0007669"/>
    <property type="project" value="UniProtKB-SubCell"/>
</dbReference>
<gene>
    <name evidence="9" type="ORF">SAMN05421512_101358</name>
</gene>
<accession>A0A285R753</accession>
<dbReference type="PANTHER" id="PTHR42920">
    <property type="entry name" value="OS03G0707200 PROTEIN-RELATED"/>
    <property type="match status" value="1"/>
</dbReference>
<evidence type="ECO:0000313" key="9">
    <source>
        <dbReference type="EMBL" id="SOB89930.1"/>
    </source>
</evidence>
<evidence type="ECO:0000256" key="5">
    <source>
        <dbReference type="ARBA" id="ARBA00023136"/>
    </source>
</evidence>
<dbReference type="SUPFAM" id="SSF103481">
    <property type="entry name" value="Multidrug resistance efflux transporter EmrE"/>
    <property type="match status" value="2"/>
</dbReference>
<dbReference type="EMBL" id="OBML01000001">
    <property type="protein sequence ID" value="SOB89930.1"/>
    <property type="molecule type" value="Genomic_DNA"/>
</dbReference>
<dbReference type="Pfam" id="PF00892">
    <property type="entry name" value="EamA"/>
    <property type="match status" value="2"/>
</dbReference>
<evidence type="ECO:0000256" key="2">
    <source>
        <dbReference type="ARBA" id="ARBA00022475"/>
    </source>
</evidence>
<evidence type="ECO:0000259" key="8">
    <source>
        <dbReference type="Pfam" id="PF00892"/>
    </source>
</evidence>
<keyword evidence="2" id="KW-1003">Cell membrane</keyword>
<dbReference type="PANTHER" id="PTHR42920:SF5">
    <property type="entry name" value="EAMA DOMAIN-CONTAINING PROTEIN"/>
    <property type="match status" value="1"/>
</dbReference>
<feature type="transmembrane region" description="Helical" evidence="6">
    <location>
        <begin position="66"/>
        <end position="86"/>
    </location>
</feature>
<protein>
    <submittedName>
        <fullName evidence="9">Permease of the drug/metabolite transporter (DMT) superfamily</fullName>
    </submittedName>
</protein>